<feature type="domain" description="HTH tetR-type" evidence="5">
    <location>
        <begin position="11"/>
        <end position="71"/>
    </location>
</feature>
<dbReference type="InterPro" id="IPR001647">
    <property type="entry name" value="HTH_TetR"/>
</dbReference>
<dbReference type="GO" id="GO:0000976">
    <property type="term" value="F:transcription cis-regulatory region binding"/>
    <property type="evidence" value="ECO:0007669"/>
    <property type="project" value="TreeGrafter"/>
</dbReference>
<dbReference type="OrthoDB" id="7252896at2"/>
<keyword evidence="3" id="KW-0804">Transcription</keyword>
<dbReference type="SUPFAM" id="SSF46689">
    <property type="entry name" value="Homeodomain-like"/>
    <property type="match status" value="1"/>
</dbReference>
<dbReference type="GO" id="GO:0003700">
    <property type="term" value="F:DNA-binding transcription factor activity"/>
    <property type="evidence" value="ECO:0007669"/>
    <property type="project" value="TreeGrafter"/>
</dbReference>
<evidence type="ECO:0000256" key="4">
    <source>
        <dbReference type="PROSITE-ProRule" id="PRU00335"/>
    </source>
</evidence>
<dbReference type="AlphaFoldDB" id="A0A562IQ49"/>
<gene>
    <name evidence="6" type="ORF">JD78_01246</name>
</gene>
<keyword evidence="7" id="KW-1185">Reference proteome</keyword>
<keyword evidence="2 4" id="KW-0238">DNA-binding</keyword>
<comment type="caution">
    <text evidence="6">The sequence shown here is derived from an EMBL/GenBank/DDBJ whole genome shotgun (WGS) entry which is preliminary data.</text>
</comment>
<dbReference type="PANTHER" id="PTHR30055:SF234">
    <property type="entry name" value="HTH-TYPE TRANSCRIPTIONAL REGULATOR BETI"/>
    <property type="match status" value="1"/>
</dbReference>
<evidence type="ECO:0000256" key="3">
    <source>
        <dbReference type="ARBA" id="ARBA00023163"/>
    </source>
</evidence>
<dbReference type="PROSITE" id="PS50977">
    <property type="entry name" value="HTH_TETR_2"/>
    <property type="match status" value="1"/>
</dbReference>
<evidence type="ECO:0000313" key="7">
    <source>
        <dbReference type="Proteomes" id="UP000321490"/>
    </source>
</evidence>
<dbReference type="Pfam" id="PF00440">
    <property type="entry name" value="TetR_N"/>
    <property type="match status" value="1"/>
</dbReference>
<dbReference type="InterPro" id="IPR009057">
    <property type="entry name" value="Homeodomain-like_sf"/>
</dbReference>
<dbReference type="InterPro" id="IPR050109">
    <property type="entry name" value="HTH-type_TetR-like_transc_reg"/>
</dbReference>
<sequence>MARLTREQSQALTRERILKAAGDVVARDGYDGASVDRIAEAAGYSKGAFYSNFSSKEDALNQLLESHAGRDVTDLSSMLDGLDDVEAILDAVARWSDARAAELKWGLIAIEFLRRARRDGSLTDRERQPFIAQWRDMGDLLLEKLFPGAAPPIDPVDLGGIVLDLTYGGISVFLEANTAGQMVRQILSAFVAAHTEEPAV</sequence>
<keyword evidence="1" id="KW-0805">Transcription regulation</keyword>
<dbReference type="RefSeq" id="WP_153360940.1">
    <property type="nucleotide sequence ID" value="NZ_JABGDC010000164.1"/>
</dbReference>
<accession>A0A562IQ49</accession>
<dbReference type="EMBL" id="VLKF01000001">
    <property type="protein sequence ID" value="TWH72724.1"/>
    <property type="molecule type" value="Genomic_DNA"/>
</dbReference>
<name>A0A562IQ49_9ACTN</name>
<evidence type="ECO:0000313" key="6">
    <source>
        <dbReference type="EMBL" id="TWH72724.1"/>
    </source>
</evidence>
<reference evidence="6 7" key="1">
    <citation type="submission" date="2019-07" db="EMBL/GenBank/DDBJ databases">
        <title>R&amp;d 2014.</title>
        <authorList>
            <person name="Klenk H.-P."/>
        </authorList>
    </citation>
    <scope>NUCLEOTIDE SEQUENCE [LARGE SCALE GENOMIC DNA]</scope>
    <source>
        <strain evidence="6 7">DSM 45764</strain>
    </source>
</reference>
<evidence type="ECO:0000256" key="2">
    <source>
        <dbReference type="ARBA" id="ARBA00023125"/>
    </source>
</evidence>
<dbReference type="PANTHER" id="PTHR30055">
    <property type="entry name" value="HTH-TYPE TRANSCRIPTIONAL REGULATOR RUTR"/>
    <property type="match status" value="1"/>
</dbReference>
<evidence type="ECO:0000256" key="1">
    <source>
        <dbReference type="ARBA" id="ARBA00023015"/>
    </source>
</evidence>
<organism evidence="6 7">
    <name type="scientific">Modestobacter roseus</name>
    <dbReference type="NCBI Taxonomy" id="1181884"/>
    <lineage>
        <taxon>Bacteria</taxon>
        <taxon>Bacillati</taxon>
        <taxon>Actinomycetota</taxon>
        <taxon>Actinomycetes</taxon>
        <taxon>Geodermatophilales</taxon>
        <taxon>Geodermatophilaceae</taxon>
        <taxon>Modestobacter</taxon>
    </lineage>
</organism>
<feature type="DNA-binding region" description="H-T-H motif" evidence="4">
    <location>
        <begin position="34"/>
        <end position="53"/>
    </location>
</feature>
<dbReference type="Proteomes" id="UP000321490">
    <property type="component" value="Unassembled WGS sequence"/>
</dbReference>
<evidence type="ECO:0000259" key="5">
    <source>
        <dbReference type="PROSITE" id="PS50977"/>
    </source>
</evidence>
<proteinExistence type="predicted"/>
<protein>
    <submittedName>
        <fullName evidence="6">TetR family transcriptional regulator</fullName>
    </submittedName>
</protein>
<dbReference type="PRINTS" id="PR00455">
    <property type="entry name" value="HTHTETR"/>
</dbReference>
<dbReference type="Gene3D" id="1.10.357.10">
    <property type="entry name" value="Tetracycline Repressor, domain 2"/>
    <property type="match status" value="1"/>
</dbReference>